<evidence type="ECO:0000256" key="1">
    <source>
        <dbReference type="SAM" id="Coils"/>
    </source>
</evidence>
<dbReference type="EMBL" id="KI913986">
    <property type="protein sequence ID" value="ETV94302.1"/>
    <property type="molecule type" value="Genomic_DNA"/>
</dbReference>
<feature type="region of interest" description="Disordered" evidence="2">
    <location>
        <begin position="35"/>
        <end position="57"/>
    </location>
</feature>
<feature type="coiled-coil region" evidence="1">
    <location>
        <begin position="64"/>
        <end position="91"/>
    </location>
</feature>
<dbReference type="GeneID" id="20089005"/>
<organism evidence="3">
    <name type="scientific">Aphanomyces invadans</name>
    <dbReference type="NCBI Taxonomy" id="157072"/>
    <lineage>
        <taxon>Eukaryota</taxon>
        <taxon>Sar</taxon>
        <taxon>Stramenopiles</taxon>
        <taxon>Oomycota</taxon>
        <taxon>Saprolegniomycetes</taxon>
        <taxon>Saprolegniales</taxon>
        <taxon>Verrucalvaceae</taxon>
        <taxon>Aphanomyces</taxon>
    </lineage>
</organism>
<dbReference type="VEuPathDB" id="FungiDB:H310_11955"/>
<evidence type="ECO:0000313" key="3">
    <source>
        <dbReference type="EMBL" id="ETV94302.1"/>
    </source>
</evidence>
<keyword evidence="1" id="KW-0175">Coiled coil</keyword>
<dbReference type="OrthoDB" id="67935at2759"/>
<protein>
    <submittedName>
        <fullName evidence="3">Uncharacterized protein</fullName>
    </submittedName>
</protein>
<dbReference type="AlphaFoldDB" id="A0A024TLT2"/>
<proteinExistence type="predicted"/>
<reference evidence="3" key="1">
    <citation type="submission" date="2013-12" db="EMBL/GenBank/DDBJ databases">
        <title>The Genome Sequence of Aphanomyces invadans NJM9701.</title>
        <authorList>
            <consortium name="The Broad Institute Genomics Platform"/>
            <person name="Russ C."/>
            <person name="Tyler B."/>
            <person name="van West P."/>
            <person name="Dieguez-Uribeondo J."/>
            <person name="Young S.K."/>
            <person name="Zeng Q."/>
            <person name="Gargeya S."/>
            <person name="Fitzgerald M."/>
            <person name="Abouelleil A."/>
            <person name="Alvarado L."/>
            <person name="Chapman S.B."/>
            <person name="Gainer-Dewar J."/>
            <person name="Goldberg J."/>
            <person name="Griggs A."/>
            <person name="Gujja S."/>
            <person name="Hansen M."/>
            <person name="Howarth C."/>
            <person name="Imamovic A."/>
            <person name="Ireland A."/>
            <person name="Larimer J."/>
            <person name="McCowan C."/>
            <person name="Murphy C."/>
            <person name="Pearson M."/>
            <person name="Poon T.W."/>
            <person name="Priest M."/>
            <person name="Roberts A."/>
            <person name="Saif S."/>
            <person name="Shea T."/>
            <person name="Sykes S."/>
            <person name="Wortman J."/>
            <person name="Nusbaum C."/>
            <person name="Birren B."/>
        </authorList>
    </citation>
    <scope>NUCLEOTIDE SEQUENCE [LARGE SCALE GENOMIC DNA]</scope>
    <source>
        <strain evidence="3">NJM9701</strain>
    </source>
</reference>
<name>A0A024TLT2_9STRA</name>
<evidence type="ECO:0000256" key="2">
    <source>
        <dbReference type="SAM" id="MobiDB-lite"/>
    </source>
</evidence>
<gene>
    <name evidence="3" type="ORF">H310_11955</name>
</gene>
<sequence>MSWNPSNPWSDPVHCHEFDFLPPVDDSIFDEILSTSVDHDSTSSDPPSSGPKRRRRTRTYRTELLSLHETKAELEKAVQDLEQRRRERATTLSRSERKWEQIARNQLELMLKVLRENEELRAAVKEQHQLSLELEAIVCKKPRSMIIKMDDDKWRVLKLSAHAEKRLAAIHLIANRQLDMIESEMITTGLMCATDKTFIVRPSRSTGPDLFVEGMTCVHFPNPTYAVANAAWKALNHIHANAKSSNLPSRVHSFAIDQDTVFIRVAFQAVDGPTKVESCVILKKQLVHGNHFRMVFRTVLDDEADPFDEDSFVSDLFGWIDIEQTEDGATTQYKSFANAKLLLNPRRDDSSTAEVLALIESLHFDERAPFTLSDENPTKLSELIFRASNATFLDLLEAYLQAESGSE</sequence>
<accession>A0A024TLT2</accession>
<dbReference type="RefSeq" id="XP_008877066.1">
    <property type="nucleotide sequence ID" value="XM_008878844.1"/>
</dbReference>